<feature type="signal peptide" evidence="4">
    <location>
        <begin position="1"/>
        <end position="20"/>
    </location>
</feature>
<organism evidence="5">
    <name type="scientific">uncultured Nocardioidaceae bacterium</name>
    <dbReference type="NCBI Taxonomy" id="253824"/>
    <lineage>
        <taxon>Bacteria</taxon>
        <taxon>Bacillati</taxon>
        <taxon>Actinomycetota</taxon>
        <taxon>Actinomycetes</taxon>
        <taxon>Propionibacteriales</taxon>
        <taxon>Nocardioidaceae</taxon>
        <taxon>environmental samples</taxon>
    </lineage>
</organism>
<keyword evidence="3" id="KW-0472">Membrane</keyword>
<protein>
    <recommendedName>
        <fullName evidence="6">Lipoprotein</fullName>
    </recommendedName>
</protein>
<dbReference type="Pfam" id="PF07161">
    <property type="entry name" value="LppX_LprAFG"/>
    <property type="match status" value="1"/>
</dbReference>
<dbReference type="SUPFAM" id="SSF89392">
    <property type="entry name" value="Prokaryotic lipoproteins and lipoprotein localization factors"/>
    <property type="match status" value="1"/>
</dbReference>
<evidence type="ECO:0000256" key="4">
    <source>
        <dbReference type="SAM" id="SignalP"/>
    </source>
</evidence>
<reference evidence="5" key="1">
    <citation type="submission" date="2020-02" db="EMBL/GenBank/DDBJ databases">
        <authorList>
            <person name="Meier V. D."/>
        </authorList>
    </citation>
    <scope>NUCLEOTIDE SEQUENCE</scope>
    <source>
        <strain evidence="5">AVDCRST_MAG72</strain>
    </source>
</reference>
<comment type="similarity">
    <text evidence="2">Belongs to the LppX/LprAFG lipoprotein family.</text>
</comment>
<evidence type="ECO:0000256" key="3">
    <source>
        <dbReference type="ARBA" id="ARBA00022475"/>
    </source>
</evidence>
<sequence length="229" mass="23659">MTLPRRPTCLILAATMLSVAACSGDEASSRPASQVLAEAKTNLDETSGVRVLLATERLPPGVDGVISADGVGTHPPAFEGDLKVSSGGITADAAVVAVDDVVHAKLPFTTEFVPIDPADYGAPDPADLLSTDQGLSSLLTDAEDVEEAEQVRQGEAVLTEYTATLPGESVARVIPSAAAGSTFDATFTVTDDDVLDEAVLTGPFYPDSPDVTYSIAFDDYGTEQDITAP</sequence>
<dbReference type="AlphaFoldDB" id="A0A6J4LZL0"/>
<keyword evidence="3" id="KW-1003">Cell membrane</keyword>
<dbReference type="EMBL" id="CADCUJ010000046">
    <property type="protein sequence ID" value="CAA9344157.1"/>
    <property type="molecule type" value="Genomic_DNA"/>
</dbReference>
<dbReference type="InterPro" id="IPR009830">
    <property type="entry name" value="LppX/LprAFG"/>
</dbReference>
<evidence type="ECO:0000256" key="2">
    <source>
        <dbReference type="ARBA" id="ARBA00009194"/>
    </source>
</evidence>
<dbReference type="Gene3D" id="2.50.20.20">
    <property type="match status" value="1"/>
</dbReference>
<dbReference type="InterPro" id="IPR029046">
    <property type="entry name" value="LolA/LolB/LppX"/>
</dbReference>
<feature type="chain" id="PRO_5038906016" description="Lipoprotein" evidence="4">
    <location>
        <begin position="21"/>
        <end position="229"/>
    </location>
</feature>
<comment type="subcellular location">
    <subcellularLocation>
        <location evidence="1">Cell envelope</location>
    </subcellularLocation>
</comment>
<gene>
    <name evidence="5" type="ORF">AVDCRST_MAG72-1034</name>
</gene>
<keyword evidence="4" id="KW-0732">Signal</keyword>
<dbReference type="GO" id="GO:0030313">
    <property type="term" value="C:cell envelope"/>
    <property type="evidence" value="ECO:0007669"/>
    <property type="project" value="UniProtKB-SubCell"/>
</dbReference>
<evidence type="ECO:0000256" key="1">
    <source>
        <dbReference type="ARBA" id="ARBA00004196"/>
    </source>
</evidence>
<evidence type="ECO:0000313" key="5">
    <source>
        <dbReference type="EMBL" id="CAA9344157.1"/>
    </source>
</evidence>
<accession>A0A6J4LZL0</accession>
<evidence type="ECO:0008006" key="6">
    <source>
        <dbReference type="Google" id="ProtNLM"/>
    </source>
</evidence>
<dbReference type="PROSITE" id="PS51257">
    <property type="entry name" value="PROKAR_LIPOPROTEIN"/>
    <property type="match status" value="1"/>
</dbReference>
<name>A0A6J4LZL0_9ACTN</name>
<proteinExistence type="inferred from homology"/>